<dbReference type="EMBL" id="JAVREM010000011">
    <property type="protein sequence ID" value="MDT0319188.1"/>
    <property type="molecule type" value="Genomic_DNA"/>
</dbReference>
<dbReference type="Proteomes" id="UP001183420">
    <property type="component" value="Unassembled WGS sequence"/>
</dbReference>
<organism evidence="1 2">
    <name type="scientific">Streptomyces millisiae</name>
    <dbReference type="NCBI Taxonomy" id="3075542"/>
    <lineage>
        <taxon>Bacteria</taxon>
        <taxon>Bacillati</taxon>
        <taxon>Actinomycetota</taxon>
        <taxon>Actinomycetes</taxon>
        <taxon>Kitasatosporales</taxon>
        <taxon>Streptomycetaceae</taxon>
        <taxon>Streptomyces</taxon>
    </lineage>
</organism>
<sequence length="106" mass="11658">MFRVTVRGAFEGLSDADRARLAAEPGLLGPAYTERGAFTCDRTMTAFSFRCQVPVEDDRDGEAEATARALAALAAHGFPHRVLRVAVTDLRAVKVRRRNRGEVRRG</sequence>
<keyword evidence="2" id="KW-1185">Reference proteome</keyword>
<reference evidence="2" key="1">
    <citation type="submission" date="2023-07" db="EMBL/GenBank/DDBJ databases">
        <title>30 novel species of actinomycetes from the DSMZ collection.</title>
        <authorList>
            <person name="Nouioui I."/>
        </authorList>
    </citation>
    <scope>NUCLEOTIDE SEQUENCE [LARGE SCALE GENOMIC DNA]</scope>
    <source>
        <strain evidence="2">DSM 44918</strain>
    </source>
</reference>
<accession>A0ABU2LPK7</accession>
<dbReference type="InterPro" id="IPR045778">
    <property type="entry name" value="DUF6204"/>
</dbReference>
<proteinExistence type="predicted"/>
<evidence type="ECO:0000313" key="1">
    <source>
        <dbReference type="EMBL" id="MDT0319188.1"/>
    </source>
</evidence>
<evidence type="ECO:0000313" key="2">
    <source>
        <dbReference type="Proteomes" id="UP001183420"/>
    </source>
</evidence>
<protein>
    <submittedName>
        <fullName evidence="1">DUF6204 family protein</fullName>
    </submittedName>
</protein>
<dbReference type="RefSeq" id="WP_311598325.1">
    <property type="nucleotide sequence ID" value="NZ_JAVREM010000011.1"/>
</dbReference>
<comment type="caution">
    <text evidence="1">The sequence shown here is derived from an EMBL/GenBank/DDBJ whole genome shotgun (WGS) entry which is preliminary data.</text>
</comment>
<gene>
    <name evidence="1" type="ORF">RNC47_12660</name>
</gene>
<name>A0ABU2LPK7_9ACTN</name>
<dbReference type="Pfam" id="PF19707">
    <property type="entry name" value="DUF6204"/>
    <property type="match status" value="1"/>
</dbReference>